<accession>A0ABW1NCL7</accession>
<proteinExistence type="predicted"/>
<dbReference type="RefSeq" id="WP_380748459.1">
    <property type="nucleotide sequence ID" value="NZ_JBHSRF010000007.1"/>
</dbReference>
<keyword evidence="1" id="KW-0812">Transmembrane</keyword>
<keyword evidence="1" id="KW-0472">Membrane</keyword>
<dbReference type="Proteomes" id="UP001596137">
    <property type="component" value="Unassembled WGS sequence"/>
</dbReference>
<name>A0ABW1NCL7_9ACTN</name>
<comment type="caution">
    <text evidence="2">The sequence shown here is derived from an EMBL/GenBank/DDBJ whole genome shotgun (WGS) entry which is preliminary data.</text>
</comment>
<evidence type="ECO:0000256" key="1">
    <source>
        <dbReference type="SAM" id="Phobius"/>
    </source>
</evidence>
<keyword evidence="1" id="KW-1133">Transmembrane helix</keyword>
<feature type="transmembrane region" description="Helical" evidence="1">
    <location>
        <begin position="6"/>
        <end position="25"/>
    </location>
</feature>
<protein>
    <submittedName>
        <fullName evidence="2">Uncharacterized protein</fullName>
    </submittedName>
</protein>
<evidence type="ECO:0000313" key="2">
    <source>
        <dbReference type="EMBL" id="MFC6081046.1"/>
    </source>
</evidence>
<sequence>MWKAIAPIGVAAALVIGVIVTVWLVTRRERARQDRLQRQRDKRFLNDLLTRQREIAAATADPEAIALVGEITTHLNKEN</sequence>
<organism evidence="2 3">
    <name type="scientific">Sphaerisporangium aureirubrum</name>
    <dbReference type="NCBI Taxonomy" id="1544736"/>
    <lineage>
        <taxon>Bacteria</taxon>
        <taxon>Bacillati</taxon>
        <taxon>Actinomycetota</taxon>
        <taxon>Actinomycetes</taxon>
        <taxon>Streptosporangiales</taxon>
        <taxon>Streptosporangiaceae</taxon>
        <taxon>Sphaerisporangium</taxon>
    </lineage>
</organism>
<gene>
    <name evidence="2" type="ORF">ACFP1K_07725</name>
</gene>
<keyword evidence="3" id="KW-1185">Reference proteome</keyword>
<dbReference type="EMBL" id="JBHSRF010000007">
    <property type="protein sequence ID" value="MFC6081046.1"/>
    <property type="molecule type" value="Genomic_DNA"/>
</dbReference>
<reference evidence="3" key="1">
    <citation type="journal article" date="2019" name="Int. J. Syst. Evol. Microbiol.">
        <title>The Global Catalogue of Microorganisms (GCM) 10K type strain sequencing project: providing services to taxonomists for standard genome sequencing and annotation.</title>
        <authorList>
            <consortium name="The Broad Institute Genomics Platform"/>
            <consortium name="The Broad Institute Genome Sequencing Center for Infectious Disease"/>
            <person name="Wu L."/>
            <person name="Ma J."/>
        </authorList>
    </citation>
    <scope>NUCLEOTIDE SEQUENCE [LARGE SCALE GENOMIC DNA]</scope>
    <source>
        <strain evidence="3">JCM 30346</strain>
    </source>
</reference>
<evidence type="ECO:0000313" key="3">
    <source>
        <dbReference type="Proteomes" id="UP001596137"/>
    </source>
</evidence>